<keyword evidence="2" id="KW-0732">Signal</keyword>
<keyword evidence="3" id="KW-0029">Amino-acid transport</keyword>
<evidence type="ECO:0000256" key="2">
    <source>
        <dbReference type="ARBA" id="ARBA00022729"/>
    </source>
</evidence>
<dbReference type="Gene3D" id="3.40.50.2300">
    <property type="match status" value="2"/>
</dbReference>
<organism evidence="5 6">
    <name type="scientific">Vineibacter terrae</name>
    <dbReference type="NCBI Taxonomy" id="2586908"/>
    <lineage>
        <taxon>Bacteria</taxon>
        <taxon>Pseudomonadati</taxon>
        <taxon>Pseudomonadota</taxon>
        <taxon>Alphaproteobacteria</taxon>
        <taxon>Hyphomicrobiales</taxon>
        <taxon>Vineibacter</taxon>
    </lineage>
</organism>
<dbReference type="GO" id="GO:0006865">
    <property type="term" value="P:amino acid transport"/>
    <property type="evidence" value="ECO:0007669"/>
    <property type="project" value="UniProtKB-KW"/>
</dbReference>
<dbReference type="InterPro" id="IPR028082">
    <property type="entry name" value="Peripla_BP_I"/>
</dbReference>
<name>A0A5C8PG94_9HYPH</name>
<evidence type="ECO:0000313" key="5">
    <source>
        <dbReference type="EMBL" id="TXL72700.1"/>
    </source>
</evidence>
<dbReference type="EMBL" id="VDUZ01000031">
    <property type="protein sequence ID" value="TXL72700.1"/>
    <property type="molecule type" value="Genomic_DNA"/>
</dbReference>
<dbReference type="PANTHER" id="PTHR30483">
    <property type="entry name" value="LEUCINE-SPECIFIC-BINDING PROTEIN"/>
    <property type="match status" value="1"/>
</dbReference>
<sequence>MTILRRLRPYRDPGAATASRVRSGGDMSRSSRRHILKAGGAMAVLGFPAIVRAQAKEIVILGLWDQTGAFADVGPINDRGMRMALEERGMMILGRPVKYITRDGATQAGTSTRRVEEAVDGDGAKFVVGPWSSGVALAVSEVAKRKKVVHLFSGGTEDISGARCHRYSFQWAASPYTAAKTVVDSFMEANPKAKRWHLLVADYAFGWSVEKYIKEVGKAHGLEFVGADRHPLGEREFSNYVQKAAANRPDAVAMINFGGDAVSGAREMFNFGLTPKVPLIMTWSSGVEELVQLSPEIRQNVWVGSNFYYTADTPGAKAFVKNYQAKFGNPPGYAPSAAYSMTRLLLAGFDKAGSAEVQDVVKALEGIEINDIVGPMRMDAATHQNIRPYFFMRCKQKGAMKHETDFADIISTGDAPLPKEYAACKDIGGF</sequence>
<comment type="caution">
    <text evidence="5">The sequence shown here is derived from an EMBL/GenBank/DDBJ whole genome shotgun (WGS) entry which is preliminary data.</text>
</comment>
<dbReference type="InterPro" id="IPR051010">
    <property type="entry name" value="BCAA_transport"/>
</dbReference>
<evidence type="ECO:0000256" key="1">
    <source>
        <dbReference type="ARBA" id="ARBA00010062"/>
    </source>
</evidence>
<comment type="similarity">
    <text evidence="1">Belongs to the leucine-binding protein family.</text>
</comment>
<dbReference type="PANTHER" id="PTHR30483:SF6">
    <property type="entry name" value="PERIPLASMIC BINDING PROTEIN OF ABC TRANSPORTER FOR NATURAL AMINO ACIDS"/>
    <property type="match status" value="1"/>
</dbReference>
<gene>
    <name evidence="5" type="ORF">FHP25_24430</name>
</gene>
<reference evidence="5 6" key="1">
    <citation type="submission" date="2019-06" db="EMBL/GenBank/DDBJ databases">
        <title>New taxonomy in bacterial strain CC-CFT640, isolated from vineyard.</title>
        <authorList>
            <person name="Lin S.-Y."/>
            <person name="Tsai C.-F."/>
            <person name="Young C.-C."/>
        </authorList>
    </citation>
    <scope>NUCLEOTIDE SEQUENCE [LARGE SCALE GENOMIC DNA]</scope>
    <source>
        <strain evidence="5 6">CC-CFT640</strain>
    </source>
</reference>
<keyword evidence="6" id="KW-1185">Reference proteome</keyword>
<dbReference type="AlphaFoldDB" id="A0A5C8PG94"/>
<dbReference type="OrthoDB" id="5450279at2"/>
<evidence type="ECO:0000313" key="6">
    <source>
        <dbReference type="Proteomes" id="UP000321638"/>
    </source>
</evidence>
<evidence type="ECO:0000256" key="3">
    <source>
        <dbReference type="ARBA" id="ARBA00022970"/>
    </source>
</evidence>
<feature type="domain" description="Leucine-binding protein" evidence="4">
    <location>
        <begin position="58"/>
        <end position="398"/>
    </location>
</feature>
<keyword evidence="3" id="KW-0813">Transport</keyword>
<dbReference type="InterPro" id="IPR028081">
    <property type="entry name" value="Leu-bd"/>
</dbReference>
<dbReference type="Pfam" id="PF13458">
    <property type="entry name" value="Peripla_BP_6"/>
    <property type="match status" value="1"/>
</dbReference>
<dbReference type="SUPFAM" id="SSF53822">
    <property type="entry name" value="Periplasmic binding protein-like I"/>
    <property type="match status" value="1"/>
</dbReference>
<dbReference type="Proteomes" id="UP000321638">
    <property type="component" value="Unassembled WGS sequence"/>
</dbReference>
<proteinExistence type="inferred from homology"/>
<evidence type="ECO:0000259" key="4">
    <source>
        <dbReference type="Pfam" id="PF13458"/>
    </source>
</evidence>
<protein>
    <recommendedName>
        <fullName evidence="4">Leucine-binding protein domain-containing protein</fullName>
    </recommendedName>
</protein>
<accession>A0A5C8PG94</accession>